<keyword evidence="1" id="KW-0472">Membrane</keyword>
<dbReference type="EMBL" id="CM001223">
    <property type="protein sequence ID" value="AES79292.1"/>
    <property type="molecule type" value="Genomic_DNA"/>
</dbReference>
<protein>
    <submittedName>
        <fullName evidence="2">Transmembrane protein, putative</fullName>
    </submittedName>
</protein>
<sequence length="141" mass="16205">MEYQKYHKLAIWTIELYGSTILPDLFVLIGGRNRKMVRTAWIAAQRRGRGDNVDPAELGWKPRKKVCGSFCHPVSVSFSKIPGLPGRVRDPVRSYDPYYDPPIHDLKGSTRSYLGSRVCLPWSYCLSQEYKYSMKCMLLVA</sequence>
<evidence type="ECO:0000313" key="2">
    <source>
        <dbReference type="EMBL" id="AES79292.1"/>
    </source>
</evidence>
<organism evidence="2 4">
    <name type="scientific">Medicago truncatula</name>
    <name type="common">Barrel medic</name>
    <name type="synonym">Medicago tribuloides</name>
    <dbReference type="NCBI Taxonomy" id="3880"/>
    <lineage>
        <taxon>Eukaryota</taxon>
        <taxon>Viridiplantae</taxon>
        <taxon>Streptophyta</taxon>
        <taxon>Embryophyta</taxon>
        <taxon>Tracheophyta</taxon>
        <taxon>Spermatophyta</taxon>
        <taxon>Magnoliopsida</taxon>
        <taxon>eudicotyledons</taxon>
        <taxon>Gunneridae</taxon>
        <taxon>Pentapetalae</taxon>
        <taxon>rosids</taxon>
        <taxon>fabids</taxon>
        <taxon>Fabales</taxon>
        <taxon>Fabaceae</taxon>
        <taxon>Papilionoideae</taxon>
        <taxon>50 kb inversion clade</taxon>
        <taxon>NPAAA clade</taxon>
        <taxon>Hologalegina</taxon>
        <taxon>IRL clade</taxon>
        <taxon>Trifolieae</taxon>
        <taxon>Medicago</taxon>
    </lineage>
</organism>
<gene>
    <name evidence="2" type="ordered locus">MTR_7g060810</name>
</gene>
<dbReference type="HOGENOM" id="CLU_1828209_0_0_1"/>
<reference evidence="2 4" key="2">
    <citation type="journal article" date="2014" name="BMC Genomics">
        <title>An improved genome release (version Mt4.0) for the model legume Medicago truncatula.</title>
        <authorList>
            <person name="Tang H."/>
            <person name="Krishnakumar V."/>
            <person name="Bidwell S."/>
            <person name="Rosen B."/>
            <person name="Chan A."/>
            <person name="Zhou S."/>
            <person name="Gentzbittel L."/>
            <person name="Childs K.L."/>
            <person name="Yandell M."/>
            <person name="Gundlach H."/>
            <person name="Mayer K.F."/>
            <person name="Schwartz D.C."/>
            <person name="Town C.D."/>
        </authorList>
    </citation>
    <scope>GENOME REANNOTATION</scope>
    <source>
        <strain evidence="3 4">cv. Jemalong A17</strain>
    </source>
</reference>
<evidence type="ECO:0000313" key="4">
    <source>
        <dbReference type="Proteomes" id="UP000002051"/>
    </source>
</evidence>
<keyword evidence="1" id="KW-1133">Transmembrane helix</keyword>
<accession>G7L4F8</accession>
<evidence type="ECO:0000313" key="3">
    <source>
        <dbReference type="EnsemblPlants" id="AES79292"/>
    </source>
</evidence>
<dbReference type="Proteomes" id="UP000002051">
    <property type="component" value="Unassembled WGS sequence"/>
</dbReference>
<name>G7L4F8_MEDTR</name>
<feature type="transmembrane region" description="Helical" evidence="1">
    <location>
        <begin position="6"/>
        <end position="29"/>
    </location>
</feature>
<dbReference type="PaxDb" id="3880-AES79292"/>
<keyword evidence="4" id="KW-1185">Reference proteome</keyword>
<proteinExistence type="predicted"/>
<reference evidence="2 4" key="1">
    <citation type="journal article" date="2011" name="Nature">
        <title>The Medicago genome provides insight into the evolution of rhizobial symbioses.</title>
        <authorList>
            <person name="Young N.D."/>
            <person name="Debelle F."/>
            <person name="Oldroyd G.E."/>
            <person name="Geurts R."/>
            <person name="Cannon S.B."/>
            <person name="Udvardi M.K."/>
            <person name="Benedito V.A."/>
            <person name="Mayer K.F."/>
            <person name="Gouzy J."/>
            <person name="Schoof H."/>
            <person name="Van de Peer Y."/>
            <person name="Proost S."/>
            <person name="Cook D.R."/>
            <person name="Meyers B.C."/>
            <person name="Spannagl M."/>
            <person name="Cheung F."/>
            <person name="De Mita S."/>
            <person name="Krishnakumar V."/>
            <person name="Gundlach H."/>
            <person name="Zhou S."/>
            <person name="Mudge J."/>
            <person name="Bharti A.K."/>
            <person name="Murray J.D."/>
            <person name="Naoumkina M.A."/>
            <person name="Rosen B."/>
            <person name="Silverstein K.A."/>
            <person name="Tang H."/>
            <person name="Rombauts S."/>
            <person name="Zhao P.X."/>
            <person name="Zhou P."/>
            <person name="Barbe V."/>
            <person name="Bardou P."/>
            <person name="Bechner M."/>
            <person name="Bellec A."/>
            <person name="Berger A."/>
            <person name="Berges H."/>
            <person name="Bidwell S."/>
            <person name="Bisseling T."/>
            <person name="Choisne N."/>
            <person name="Couloux A."/>
            <person name="Denny R."/>
            <person name="Deshpande S."/>
            <person name="Dai X."/>
            <person name="Doyle J.J."/>
            <person name="Dudez A.M."/>
            <person name="Farmer A.D."/>
            <person name="Fouteau S."/>
            <person name="Franken C."/>
            <person name="Gibelin C."/>
            <person name="Gish J."/>
            <person name="Goldstein S."/>
            <person name="Gonzalez A.J."/>
            <person name="Green P.J."/>
            <person name="Hallab A."/>
            <person name="Hartog M."/>
            <person name="Hua A."/>
            <person name="Humphray S.J."/>
            <person name="Jeong D.H."/>
            <person name="Jing Y."/>
            <person name="Jocker A."/>
            <person name="Kenton S.M."/>
            <person name="Kim D.J."/>
            <person name="Klee K."/>
            <person name="Lai H."/>
            <person name="Lang C."/>
            <person name="Lin S."/>
            <person name="Macmil S.L."/>
            <person name="Magdelenat G."/>
            <person name="Matthews L."/>
            <person name="McCorrison J."/>
            <person name="Monaghan E.L."/>
            <person name="Mun J.H."/>
            <person name="Najar F.Z."/>
            <person name="Nicholson C."/>
            <person name="Noirot C."/>
            <person name="O'Bleness M."/>
            <person name="Paule C.R."/>
            <person name="Poulain J."/>
            <person name="Prion F."/>
            <person name="Qin B."/>
            <person name="Qu C."/>
            <person name="Retzel E.F."/>
            <person name="Riddle C."/>
            <person name="Sallet E."/>
            <person name="Samain S."/>
            <person name="Samson N."/>
            <person name="Sanders I."/>
            <person name="Saurat O."/>
            <person name="Scarpelli C."/>
            <person name="Schiex T."/>
            <person name="Segurens B."/>
            <person name="Severin A.J."/>
            <person name="Sherrier D.J."/>
            <person name="Shi R."/>
            <person name="Sims S."/>
            <person name="Singer S.R."/>
            <person name="Sinharoy S."/>
            <person name="Sterck L."/>
            <person name="Viollet A."/>
            <person name="Wang B.B."/>
            <person name="Wang K."/>
            <person name="Wang M."/>
            <person name="Wang X."/>
            <person name="Warfsmann J."/>
            <person name="Weissenbach J."/>
            <person name="White D.D."/>
            <person name="White J.D."/>
            <person name="Wiley G.B."/>
            <person name="Wincker P."/>
            <person name="Xing Y."/>
            <person name="Yang L."/>
            <person name="Yao Z."/>
            <person name="Ying F."/>
            <person name="Zhai J."/>
            <person name="Zhou L."/>
            <person name="Zuber A."/>
            <person name="Denarie J."/>
            <person name="Dixon R.A."/>
            <person name="May G.D."/>
            <person name="Schwartz D.C."/>
            <person name="Rogers J."/>
            <person name="Quetier F."/>
            <person name="Town C.D."/>
            <person name="Roe B.A."/>
        </authorList>
    </citation>
    <scope>NUCLEOTIDE SEQUENCE [LARGE SCALE GENOMIC DNA]</scope>
    <source>
        <strain evidence="2">A17</strain>
        <strain evidence="3 4">cv. Jemalong A17</strain>
    </source>
</reference>
<keyword evidence="1 2" id="KW-0812">Transmembrane</keyword>
<dbReference type="EnsemblPlants" id="AES79292">
    <property type="protein sequence ID" value="AES79292"/>
    <property type="gene ID" value="MTR_7g060810"/>
</dbReference>
<reference evidence="3" key="3">
    <citation type="submission" date="2015-04" db="UniProtKB">
        <authorList>
            <consortium name="EnsemblPlants"/>
        </authorList>
    </citation>
    <scope>IDENTIFICATION</scope>
    <source>
        <strain evidence="3">cv. Jemalong A17</strain>
    </source>
</reference>
<evidence type="ECO:0000256" key="1">
    <source>
        <dbReference type="SAM" id="Phobius"/>
    </source>
</evidence>
<dbReference type="AlphaFoldDB" id="G7L4F8"/>